<dbReference type="InterPro" id="IPR050053">
    <property type="entry name" value="ATPase_alpha/beta_chains"/>
</dbReference>
<evidence type="ECO:0000256" key="7">
    <source>
        <dbReference type="ARBA" id="ARBA00023136"/>
    </source>
</evidence>
<evidence type="ECO:0000256" key="6">
    <source>
        <dbReference type="ARBA" id="ARBA00023065"/>
    </source>
</evidence>
<gene>
    <name evidence="11" type="ORF">METZ01_LOCUS240744</name>
</gene>
<evidence type="ECO:0000256" key="8">
    <source>
        <dbReference type="ARBA" id="ARBA00023196"/>
    </source>
</evidence>
<dbReference type="GO" id="GO:0046933">
    <property type="term" value="F:proton-transporting ATP synthase activity, rotational mechanism"/>
    <property type="evidence" value="ECO:0007669"/>
    <property type="project" value="TreeGrafter"/>
</dbReference>
<evidence type="ECO:0000256" key="2">
    <source>
        <dbReference type="ARBA" id="ARBA00008936"/>
    </source>
</evidence>
<dbReference type="InterPro" id="IPR036121">
    <property type="entry name" value="ATPase_F1/V1/A1_a/bsu_N_sf"/>
</dbReference>
<dbReference type="AlphaFoldDB" id="A0A382HKR9"/>
<sequence>MTESNVGKVVQVIGPVLDVEFDLDSLPDIYNALSVKSEGDSEQTIDLVAEVQQHIGRGMVRAVSMTSTDG</sequence>
<reference evidence="11" key="1">
    <citation type="submission" date="2018-05" db="EMBL/GenBank/DDBJ databases">
        <authorList>
            <person name="Lanie J.A."/>
            <person name="Ng W.-L."/>
            <person name="Kazmierczak K.M."/>
            <person name="Andrzejewski T.M."/>
            <person name="Davidsen T.M."/>
            <person name="Wayne K.J."/>
            <person name="Tettelin H."/>
            <person name="Glass J.I."/>
            <person name="Rusch D."/>
            <person name="Podicherti R."/>
            <person name="Tsui H.-C.T."/>
            <person name="Winkler M.E."/>
        </authorList>
    </citation>
    <scope>NUCLEOTIDE SEQUENCE</scope>
</reference>
<keyword evidence="4" id="KW-0547">Nucleotide-binding</keyword>
<evidence type="ECO:0000256" key="3">
    <source>
        <dbReference type="ARBA" id="ARBA00022448"/>
    </source>
</evidence>
<dbReference type="CDD" id="cd18115">
    <property type="entry name" value="ATP-synt_F1_beta_N"/>
    <property type="match status" value="1"/>
</dbReference>
<dbReference type="SUPFAM" id="SSF50615">
    <property type="entry name" value="N-terminal domain of alpha and beta subunits of F1 ATP synthase"/>
    <property type="match status" value="1"/>
</dbReference>
<dbReference type="EMBL" id="UINC01061867">
    <property type="protein sequence ID" value="SVB87890.1"/>
    <property type="molecule type" value="Genomic_DNA"/>
</dbReference>
<feature type="non-terminal residue" evidence="11">
    <location>
        <position position="70"/>
    </location>
</feature>
<organism evidence="11">
    <name type="scientific">marine metagenome</name>
    <dbReference type="NCBI Taxonomy" id="408172"/>
    <lineage>
        <taxon>unclassified sequences</taxon>
        <taxon>metagenomes</taxon>
        <taxon>ecological metagenomes</taxon>
    </lineage>
</organism>
<evidence type="ECO:0000256" key="1">
    <source>
        <dbReference type="ARBA" id="ARBA00004370"/>
    </source>
</evidence>
<keyword evidence="3" id="KW-0813">Transport</keyword>
<dbReference type="Gene3D" id="2.40.10.170">
    <property type="match status" value="1"/>
</dbReference>
<dbReference type="InterPro" id="IPR004100">
    <property type="entry name" value="ATPase_F1/V1/A1_a/bsu_N"/>
</dbReference>
<comment type="similarity">
    <text evidence="2">Belongs to the ATPase alpha/beta chains family.</text>
</comment>
<keyword evidence="8" id="KW-0139">CF(1)</keyword>
<name>A0A382HKR9_9ZZZZ</name>
<keyword evidence="6" id="KW-0406">Ion transport</keyword>
<dbReference type="GO" id="GO:0005524">
    <property type="term" value="F:ATP binding"/>
    <property type="evidence" value="ECO:0007669"/>
    <property type="project" value="UniProtKB-KW"/>
</dbReference>
<evidence type="ECO:0000313" key="11">
    <source>
        <dbReference type="EMBL" id="SVB87890.1"/>
    </source>
</evidence>
<accession>A0A382HKR9</accession>
<dbReference type="GO" id="GO:0045259">
    <property type="term" value="C:proton-transporting ATP synthase complex"/>
    <property type="evidence" value="ECO:0007669"/>
    <property type="project" value="UniProtKB-KW"/>
</dbReference>
<keyword evidence="7" id="KW-0472">Membrane</keyword>
<evidence type="ECO:0000259" key="10">
    <source>
        <dbReference type="Pfam" id="PF02874"/>
    </source>
</evidence>
<keyword evidence="9" id="KW-0066">ATP synthesis</keyword>
<proteinExistence type="inferred from homology"/>
<evidence type="ECO:0000256" key="9">
    <source>
        <dbReference type="ARBA" id="ARBA00023310"/>
    </source>
</evidence>
<evidence type="ECO:0000256" key="5">
    <source>
        <dbReference type="ARBA" id="ARBA00022840"/>
    </source>
</evidence>
<feature type="domain" description="ATPase F1/V1/A1 complex alpha/beta subunit N-terminal" evidence="10">
    <location>
        <begin position="9"/>
        <end position="70"/>
    </location>
</feature>
<dbReference type="PANTHER" id="PTHR15184:SF71">
    <property type="entry name" value="ATP SYNTHASE SUBUNIT BETA, MITOCHONDRIAL"/>
    <property type="match status" value="1"/>
</dbReference>
<protein>
    <recommendedName>
        <fullName evidence="10">ATPase F1/V1/A1 complex alpha/beta subunit N-terminal domain-containing protein</fullName>
    </recommendedName>
</protein>
<dbReference type="PANTHER" id="PTHR15184">
    <property type="entry name" value="ATP SYNTHASE"/>
    <property type="match status" value="1"/>
</dbReference>
<evidence type="ECO:0000256" key="4">
    <source>
        <dbReference type="ARBA" id="ARBA00022741"/>
    </source>
</evidence>
<keyword evidence="5" id="KW-0067">ATP-binding</keyword>
<dbReference type="Pfam" id="PF02874">
    <property type="entry name" value="ATP-synt_ab_N"/>
    <property type="match status" value="1"/>
</dbReference>
<comment type="subcellular location">
    <subcellularLocation>
        <location evidence="1">Membrane</location>
    </subcellularLocation>
</comment>